<dbReference type="Proteomes" id="UP001148189">
    <property type="component" value="Unassembled WGS sequence"/>
</dbReference>
<gene>
    <name evidence="1" type="ORF">M5G21_12985</name>
</gene>
<keyword evidence="2" id="KW-1185">Reference proteome</keyword>
<name>A0ABT5NBF7_9PSED</name>
<evidence type="ECO:0000313" key="1">
    <source>
        <dbReference type="EMBL" id="MDD0985864.1"/>
    </source>
</evidence>
<evidence type="ECO:0000313" key="2">
    <source>
        <dbReference type="Proteomes" id="UP001148189"/>
    </source>
</evidence>
<feature type="non-terminal residue" evidence="1">
    <location>
        <position position="1"/>
    </location>
</feature>
<organism evidence="1 2">
    <name type="scientific">Pseudomonas shahriarae</name>
    <dbReference type="NCBI Taxonomy" id="2745512"/>
    <lineage>
        <taxon>Bacteria</taxon>
        <taxon>Pseudomonadati</taxon>
        <taxon>Pseudomonadota</taxon>
        <taxon>Gammaproteobacteria</taxon>
        <taxon>Pseudomonadales</taxon>
        <taxon>Pseudomonadaceae</taxon>
        <taxon>Pseudomonas</taxon>
    </lineage>
</organism>
<comment type="caution">
    <text evidence="1">The sequence shown here is derived from an EMBL/GenBank/DDBJ whole genome shotgun (WGS) entry which is preliminary data.</text>
</comment>
<accession>A0ABT5NBF7</accession>
<protein>
    <submittedName>
        <fullName evidence="1">Uncharacterized protein</fullName>
    </submittedName>
</protein>
<proteinExistence type="predicted"/>
<reference evidence="1" key="1">
    <citation type="submission" date="2022-05" db="EMBL/GenBank/DDBJ databases">
        <title>Novel Pseudomonas spp. Isolated from a Rainbow Trout Aquaculture Facility.</title>
        <authorList>
            <person name="Testerman T."/>
            <person name="Graf J."/>
        </authorList>
    </citation>
    <scope>NUCLEOTIDE SEQUENCE</scope>
    <source>
        <strain evidence="1">ID1050</strain>
    </source>
</reference>
<sequence length="86" mass="9317">ATDMYTYPEKSCVIPTAIASKPTRQNGPAPNFHHAFSSINPIPLFYKHKKLIALNGTLFAPICLSRQRDIKTCGMGSGVITPGKAD</sequence>
<dbReference type="RefSeq" id="WP_273873263.1">
    <property type="nucleotide sequence ID" value="NZ_JAMDHD010000020.1"/>
</dbReference>
<dbReference type="EMBL" id="JAMDHD010000020">
    <property type="protein sequence ID" value="MDD0985864.1"/>
    <property type="molecule type" value="Genomic_DNA"/>
</dbReference>